<dbReference type="AlphaFoldDB" id="I4BBK7"/>
<name>I4BBK7_TURPD</name>
<evidence type="ECO:0000313" key="2">
    <source>
        <dbReference type="Proteomes" id="UP000006048"/>
    </source>
</evidence>
<dbReference type="KEGG" id="tpx:Turpa_4030"/>
<dbReference type="HOGENOM" id="CLU_3174499_0_0_12"/>
<reference evidence="1 2" key="1">
    <citation type="submission" date="2012-06" db="EMBL/GenBank/DDBJ databases">
        <title>The complete chromosome of genome of Turneriella parva DSM 21527.</title>
        <authorList>
            <consortium name="US DOE Joint Genome Institute (JGI-PGF)"/>
            <person name="Lucas S."/>
            <person name="Han J."/>
            <person name="Lapidus A."/>
            <person name="Bruce D."/>
            <person name="Goodwin L."/>
            <person name="Pitluck S."/>
            <person name="Peters L."/>
            <person name="Kyrpides N."/>
            <person name="Mavromatis K."/>
            <person name="Ivanova N."/>
            <person name="Mikhailova N."/>
            <person name="Chertkov O."/>
            <person name="Detter J.C."/>
            <person name="Tapia R."/>
            <person name="Han C."/>
            <person name="Land M."/>
            <person name="Hauser L."/>
            <person name="Markowitz V."/>
            <person name="Cheng J.-F."/>
            <person name="Hugenholtz P."/>
            <person name="Woyke T."/>
            <person name="Wu D."/>
            <person name="Gronow S."/>
            <person name="Wellnitz S."/>
            <person name="Brambilla E."/>
            <person name="Klenk H.-P."/>
            <person name="Eisen J.A."/>
        </authorList>
    </citation>
    <scope>NUCLEOTIDE SEQUENCE [LARGE SCALE GENOMIC DNA]</scope>
    <source>
        <strain evidence="2">ATCC BAA-1111 / DSM 21527 / NCTC 11395 / H</strain>
    </source>
</reference>
<accession>I4BBK7</accession>
<dbReference type="Proteomes" id="UP000006048">
    <property type="component" value="Chromosome"/>
</dbReference>
<dbReference type="EMBL" id="CP002959">
    <property type="protein sequence ID" value="AFM14664.1"/>
    <property type="molecule type" value="Genomic_DNA"/>
</dbReference>
<proteinExistence type="predicted"/>
<gene>
    <name evidence="1" type="ordered locus">Turpa_4030</name>
</gene>
<sequence length="47" mass="5219">MKFNSKKRHKTEERVAACFDKLRGGDAQALRSMTIIVKPSPSKGDGQ</sequence>
<keyword evidence="2" id="KW-1185">Reference proteome</keyword>
<evidence type="ECO:0000313" key="1">
    <source>
        <dbReference type="EMBL" id="AFM14664.1"/>
    </source>
</evidence>
<organism evidence="1 2">
    <name type="scientific">Turneriella parva (strain ATCC BAA-1111 / DSM 21527 / NCTC 11395 / H)</name>
    <name type="common">Leptospira parva</name>
    <dbReference type="NCBI Taxonomy" id="869212"/>
    <lineage>
        <taxon>Bacteria</taxon>
        <taxon>Pseudomonadati</taxon>
        <taxon>Spirochaetota</taxon>
        <taxon>Spirochaetia</taxon>
        <taxon>Leptospirales</taxon>
        <taxon>Leptospiraceae</taxon>
        <taxon>Turneriella</taxon>
    </lineage>
</organism>
<protein>
    <submittedName>
        <fullName evidence="1">Uncharacterized protein</fullName>
    </submittedName>
</protein>
<dbReference type="STRING" id="869212.Turpa_4030"/>